<reference evidence="2" key="1">
    <citation type="submission" date="2022-01" db="UniProtKB">
        <authorList>
            <consortium name="EnsemblMetazoa"/>
        </authorList>
    </citation>
    <scope>IDENTIFICATION</scope>
</reference>
<feature type="region of interest" description="Disordered" evidence="1">
    <location>
        <begin position="127"/>
        <end position="163"/>
    </location>
</feature>
<dbReference type="Proteomes" id="UP000494040">
    <property type="component" value="Unassembled WGS sequence"/>
</dbReference>
<feature type="region of interest" description="Disordered" evidence="1">
    <location>
        <begin position="304"/>
        <end position="326"/>
    </location>
</feature>
<protein>
    <submittedName>
        <fullName evidence="2">Uncharacterized protein</fullName>
    </submittedName>
</protein>
<evidence type="ECO:0000256" key="1">
    <source>
        <dbReference type="SAM" id="MobiDB-lite"/>
    </source>
</evidence>
<feature type="region of interest" description="Disordered" evidence="1">
    <location>
        <begin position="51"/>
        <end position="109"/>
    </location>
</feature>
<feature type="compositionally biased region" description="Basic and acidic residues" evidence="1">
    <location>
        <begin position="76"/>
        <end position="92"/>
    </location>
</feature>
<dbReference type="EnsemblMetazoa" id="XM_014401994.2">
    <property type="protein sequence ID" value="XP_014257480.1"/>
    <property type="gene ID" value="LOC106671141"/>
</dbReference>
<evidence type="ECO:0000313" key="2">
    <source>
        <dbReference type="EnsemblMetazoa" id="XP_014257480.1"/>
    </source>
</evidence>
<proteinExistence type="predicted"/>
<feature type="compositionally biased region" description="Polar residues" evidence="1">
    <location>
        <begin position="127"/>
        <end position="142"/>
    </location>
</feature>
<name>A0A8I6S7V4_CIMLE</name>
<dbReference type="GeneID" id="106671141"/>
<organism evidence="2 3">
    <name type="scientific">Cimex lectularius</name>
    <name type="common">Bed bug</name>
    <name type="synonym">Acanthia lectularia</name>
    <dbReference type="NCBI Taxonomy" id="79782"/>
    <lineage>
        <taxon>Eukaryota</taxon>
        <taxon>Metazoa</taxon>
        <taxon>Ecdysozoa</taxon>
        <taxon>Arthropoda</taxon>
        <taxon>Hexapoda</taxon>
        <taxon>Insecta</taxon>
        <taxon>Pterygota</taxon>
        <taxon>Neoptera</taxon>
        <taxon>Paraneoptera</taxon>
        <taxon>Hemiptera</taxon>
        <taxon>Heteroptera</taxon>
        <taxon>Panheteroptera</taxon>
        <taxon>Cimicomorpha</taxon>
        <taxon>Cimicidae</taxon>
        <taxon>Cimex</taxon>
    </lineage>
</organism>
<evidence type="ECO:0000313" key="3">
    <source>
        <dbReference type="Proteomes" id="UP000494040"/>
    </source>
</evidence>
<dbReference type="AlphaFoldDB" id="A0A8I6S7V4"/>
<feature type="compositionally biased region" description="Polar residues" evidence="1">
    <location>
        <begin position="175"/>
        <end position="189"/>
    </location>
</feature>
<sequence length="640" mass="72112">MADMSGVSKTIIIPDGDDDYYYEELNDEQFGNQQSLIEEISAVQRREVLRGKVSHKGQQKREVNFKMRQPHNFHIQNEDKGTKRRTNEEKRKSWNLPSTSKQPIVSSDLKRFNHKNEIVTPCSYQMVQTSSKTSPEIDTISKTNKRTKNRTQLKNTQENKKKEVPWSAIVHSISMNPRNAVKNASNVDTGNDDLPEDLSKERDSNPMKSFDADQQYNLEGTSAEQERKENQTKVLAHGSNVIPVVEYAQAECMSMSSQSSEENSALETQDLSVNKRNIIYYEPVAKADSAQIDANTQISVINSNPMHQVSSPPSQTEPAPSEQQQNEVQRRYLGMLQQPLNVNIEDQIEASAGQVWNVTGTPATQIPQETVQLSISIGDNACTVTPCALVQPVEVRGILQAPMSEASTTIVSHQITGTPLQLNIANVNINIILPQSVNSIIHDLIPVQPSRNTVPGQGLLALAQPQQPSANNMQNYEMISPTTTAQHETQQTRTMHVAPAQIHSAYGTYSVQSNSMPRMATGARRICHLNNQGLLRRDQYLPNYSGVPYQNITRNANPWGHNHPNSSYYHPVNPYNHHIPRHMARPPPPPYHINRCDCNHCPQTHNPYRTYNASNMTLNRQLMHDQNYPLNLQARRHPKS</sequence>
<dbReference type="KEGG" id="clec:106671141"/>
<feature type="region of interest" description="Disordered" evidence="1">
    <location>
        <begin position="175"/>
        <end position="214"/>
    </location>
</feature>
<feature type="compositionally biased region" description="Polar residues" evidence="1">
    <location>
        <begin position="95"/>
        <end position="105"/>
    </location>
</feature>
<accession>A0A8I6S7V4</accession>
<dbReference type="RefSeq" id="XP_014257480.1">
    <property type="nucleotide sequence ID" value="XM_014401994.2"/>
</dbReference>
<keyword evidence="3" id="KW-1185">Reference proteome</keyword>